<protein>
    <recommendedName>
        <fullName evidence="4">DUF304 domain-containing protein</fullName>
    </recommendedName>
</protein>
<dbReference type="Proteomes" id="UP000230557">
    <property type="component" value="Unassembled WGS sequence"/>
</dbReference>
<gene>
    <name evidence="2" type="ORF">COT91_05325</name>
</gene>
<name>A0A2H0VC37_9BACT</name>
<evidence type="ECO:0000313" key="3">
    <source>
        <dbReference type="Proteomes" id="UP000230557"/>
    </source>
</evidence>
<comment type="caution">
    <text evidence="2">The sequence shown here is derived from an EMBL/GenBank/DDBJ whole genome shotgun (WGS) entry which is preliminary data.</text>
</comment>
<dbReference type="PANTHER" id="PTHR37938:SF1">
    <property type="entry name" value="BLL0215 PROTEIN"/>
    <property type="match status" value="1"/>
</dbReference>
<dbReference type="AlphaFoldDB" id="A0A2H0VC37"/>
<proteinExistence type="predicted"/>
<evidence type="ECO:0000313" key="2">
    <source>
        <dbReference type="EMBL" id="PIR96654.1"/>
    </source>
</evidence>
<dbReference type="EMBL" id="PFAJ01000070">
    <property type="protein sequence ID" value="PIR96654.1"/>
    <property type="molecule type" value="Genomic_DNA"/>
</dbReference>
<evidence type="ECO:0000256" key="1">
    <source>
        <dbReference type="SAM" id="Phobius"/>
    </source>
</evidence>
<keyword evidence="1" id="KW-1133">Transmembrane helix</keyword>
<keyword evidence="1" id="KW-0812">Transmembrane</keyword>
<organism evidence="2 3">
    <name type="scientific">Candidatus Doudnabacteria bacterium CG10_big_fil_rev_8_21_14_0_10_41_10</name>
    <dbReference type="NCBI Taxonomy" id="1974551"/>
    <lineage>
        <taxon>Bacteria</taxon>
        <taxon>Candidatus Doudnaibacteriota</taxon>
    </lineage>
</organism>
<feature type="transmembrane region" description="Helical" evidence="1">
    <location>
        <begin position="26"/>
        <end position="48"/>
    </location>
</feature>
<reference evidence="3" key="1">
    <citation type="submission" date="2017-09" db="EMBL/GenBank/DDBJ databases">
        <title>Depth-based differentiation of microbial function through sediment-hosted aquifers and enrichment of novel symbionts in the deep terrestrial subsurface.</title>
        <authorList>
            <person name="Probst A.J."/>
            <person name="Ladd B."/>
            <person name="Jarett J.K."/>
            <person name="Geller-Mcgrath D.E."/>
            <person name="Sieber C.M.K."/>
            <person name="Emerson J.B."/>
            <person name="Anantharaman K."/>
            <person name="Thomas B.C."/>
            <person name="Malmstrom R."/>
            <person name="Stieglmeier M."/>
            <person name="Klingl A."/>
            <person name="Woyke T."/>
            <person name="Ryan C.M."/>
            <person name="Banfield J.F."/>
        </authorList>
    </citation>
    <scope>NUCLEOTIDE SEQUENCE [LARGE SCALE GENOMIC DNA]</scope>
</reference>
<keyword evidence="1" id="KW-0472">Membrane</keyword>
<sequence length="191" mass="21824">MPFRETKYLPHIHQGEKVYLILRRHWLIPAFKAVFWIFLIVVFLLAQHFLKDVFTFLSSGLGESITDIIISAFLILSLLGLMIVWTMYYLNVQLVTSKRIIDINQKSIIHHETTEFDLNKVQDVTTEVRGPLANFFDYGNVFVQTAGTEQNFGFDHIPSPHQVAKTVIALSGVVVGRGKNHSSLNRPAERT</sequence>
<evidence type="ECO:0008006" key="4">
    <source>
        <dbReference type="Google" id="ProtNLM"/>
    </source>
</evidence>
<accession>A0A2H0VC37</accession>
<feature type="transmembrane region" description="Helical" evidence="1">
    <location>
        <begin position="68"/>
        <end position="90"/>
    </location>
</feature>
<dbReference type="PANTHER" id="PTHR37938">
    <property type="entry name" value="BLL0215 PROTEIN"/>
    <property type="match status" value="1"/>
</dbReference>